<dbReference type="Proteomes" id="UP000694915">
    <property type="component" value="Linkage group LG8"/>
</dbReference>
<comment type="catalytic activity">
    <reaction evidence="4">
        <text>O-phospho-L-seryl-[protein] + H2O = L-seryl-[protein] + phosphate</text>
        <dbReference type="Rhea" id="RHEA:20629"/>
        <dbReference type="Rhea" id="RHEA-COMP:9863"/>
        <dbReference type="Rhea" id="RHEA-COMP:11604"/>
        <dbReference type="ChEBI" id="CHEBI:15377"/>
        <dbReference type="ChEBI" id="CHEBI:29999"/>
        <dbReference type="ChEBI" id="CHEBI:43474"/>
        <dbReference type="ChEBI" id="CHEBI:83421"/>
        <dbReference type="EC" id="3.1.3.16"/>
    </reaction>
</comment>
<evidence type="ECO:0000256" key="3">
    <source>
        <dbReference type="ARBA" id="ARBA00022912"/>
    </source>
</evidence>
<dbReference type="Gene3D" id="3.90.190.10">
    <property type="entry name" value="Protein tyrosine phosphatase superfamily"/>
    <property type="match status" value="1"/>
</dbReference>
<dbReference type="PRINTS" id="PR01908">
    <property type="entry name" value="ADSPHPHTASE"/>
</dbReference>
<evidence type="ECO:0000256" key="2">
    <source>
        <dbReference type="ARBA" id="ARBA00022801"/>
    </source>
</evidence>
<dbReference type="SUPFAM" id="SSF52799">
    <property type="entry name" value="(Phosphotyrosine protein) phosphatases II"/>
    <property type="match status" value="1"/>
</dbReference>
<dbReference type="InterPro" id="IPR016130">
    <property type="entry name" value="Tyr_Pase_AS"/>
</dbReference>
<dbReference type="PANTHER" id="PTHR45948">
    <property type="entry name" value="DUAL SPECIFICITY PROTEIN PHOSPHATASE DDB_G0269404-RELATED"/>
    <property type="match status" value="1"/>
</dbReference>
<evidence type="ECO:0000259" key="7">
    <source>
        <dbReference type="PROSITE" id="PS50054"/>
    </source>
</evidence>
<dbReference type="PROSITE" id="PS50054">
    <property type="entry name" value="TYR_PHOSPHATASE_DUAL"/>
    <property type="match status" value="1"/>
</dbReference>
<organism evidence="8 9">
    <name type="scientific">Microtus ochrogaster</name>
    <name type="common">Prairie vole</name>
    <dbReference type="NCBI Taxonomy" id="79684"/>
    <lineage>
        <taxon>Eukaryota</taxon>
        <taxon>Metazoa</taxon>
        <taxon>Chordata</taxon>
        <taxon>Craniata</taxon>
        <taxon>Vertebrata</taxon>
        <taxon>Euteleostomi</taxon>
        <taxon>Mammalia</taxon>
        <taxon>Eutheria</taxon>
        <taxon>Euarchontoglires</taxon>
        <taxon>Glires</taxon>
        <taxon>Rodentia</taxon>
        <taxon>Myomorpha</taxon>
        <taxon>Muroidea</taxon>
        <taxon>Cricetidae</taxon>
        <taxon>Arvicolinae</taxon>
        <taxon>Microtus</taxon>
    </lineage>
</organism>
<evidence type="ECO:0000313" key="9">
    <source>
        <dbReference type="RefSeq" id="XP_026643047.1"/>
    </source>
</evidence>
<dbReference type="GeneID" id="101994422"/>
<dbReference type="Pfam" id="PF00782">
    <property type="entry name" value="DSPc"/>
    <property type="match status" value="1"/>
</dbReference>
<evidence type="ECO:0000313" key="8">
    <source>
        <dbReference type="Proteomes" id="UP000694915"/>
    </source>
</evidence>
<comment type="catalytic activity">
    <reaction evidence="5">
        <text>O-phospho-L-threonyl-[protein] + H2O = L-threonyl-[protein] + phosphate</text>
        <dbReference type="Rhea" id="RHEA:47004"/>
        <dbReference type="Rhea" id="RHEA-COMP:11060"/>
        <dbReference type="Rhea" id="RHEA-COMP:11605"/>
        <dbReference type="ChEBI" id="CHEBI:15377"/>
        <dbReference type="ChEBI" id="CHEBI:30013"/>
        <dbReference type="ChEBI" id="CHEBI:43474"/>
        <dbReference type="ChEBI" id="CHEBI:61977"/>
        <dbReference type="EC" id="3.1.3.16"/>
    </reaction>
</comment>
<dbReference type="SMART" id="SM00195">
    <property type="entry name" value="DSPc"/>
    <property type="match status" value="1"/>
</dbReference>
<evidence type="ECO:0000256" key="6">
    <source>
        <dbReference type="ARBA" id="ARBA00051722"/>
    </source>
</evidence>
<comment type="catalytic activity">
    <reaction evidence="6">
        <text>O-phospho-L-tyrosyl-[protein] + H2O = L-tyrosyl-[protein] + phosphate</text>
        <dbReference type="Rhea" id="RHEA:10684"/>
        <dbReference type="Rhea" id="RHEA-COMP:10136"/>
        <dbReference type="Rhea" id="RHEA-COMP:20101"/>
        <dbReference type="ChEBI" id="CHEBI:15377"/>
        <dbReference type="ChEBI" id="CHEBI:43474"/>
        <dbReference type="ChEBI" id="CHEBI:46858"/>
        <dbReference type="ChEBI" id="CHEBI:61978"/>
        <dbReference type="EC" id="3.1.3.48"/>
    </reaction>
</comment>
<keyword evidence="8" id="KW-1185">Reference proteome</keyword>
<evidence type="ECO:0000256" key="4">
    <source>
        <dbReference type="ARBA" id="ARBA00047761"/>
    </source>
</evidence>
<dbReference type="PROSITE" id="PS00383">
    <property type="entry name" value="TYR_PHOSPHATASE_1"/>
    <property type="match status" value="1"/>
</dbReference>
<dbReference type="InterPro" id="IPR000340">
    <property type="entry name" value="Dual-sp_phosphatase_cat-dom"/>
</dbReference>
<evidence type="ECO:0000256" key="1">
    <source>
        <dbReference type="ARBA" id="ARBA00008601"/>
    </source>
</evidence>
<sequence length="227" mass="24870">MGNGMTKVLPGLYLGNFIDAKDPDQLGRNKITHIISIHESPQPLLQDITYLRISVADAPEVPIKKHFKECVNFIHSCRLNGGNCLVHCFAGSWRSASGRARSATRRNCARCYLSAGAVARVRRPLPRRPQRPPPLPRGPCSAWCRGKPTGRCRCWRASNRLSLASRGACRARATSERPARHSACPHATALRRRPGLPASGMRPELVGASPMPNVHHACLRPSSVSPL</sequence>
<proteinExistence type="inferred from homology"/>
<dbReference type="RefSeq" id="XP_026643047.1">
    <property type="nucleotide sequence ID" value="XM_026787246.1"/>
</dbReference>
<dbReference type="InterPro" id="IPR029021">
    <property type="entry name" value="Prot-tyrosine_phosphatase-like"/>
</dbReference>
<protein>
    <submittedName>
        <fullName evidence="9">Dual specificity protein phosphatase 15 isoform X2</fullName>
    </submittedName>
</protein>
<keyword evidence="3" id="KW-0904">Protein phosphatase</keyword>
<comment type="similarity">
    <text evidence="1">Belongs to the protein-tyrosine phosphatase family. Non-receptor class dual specificity subfamily.</text>
</comment>
<accession>A0ABM1UM35</accession>
<gene>
    <name evidence="9" type="primary">Dusp15</name>
</gene>
<feature type="domain" description="Tyrosine-protein phosphatase" evidence="7">
    <location>
        <begin position="4"/>
        <end position="155"/>
    </location>
</feature>
<dbReference type="PANTHER" id="PTHR45948:SF4">
    <property type="entry name" value="DUAL SPECIFICITY PROTEIN PHOSPHATASE 15"/>
    <property type="match status" value="1"/>
</dbReference>
<name>A0ABM1UM35_MICOH</name>
<dbReference type="InterPro" id="IPR020422">
    <property type="entry name" value="TYR_PHOSPHATASE_DUAL_dom"/>
</dbReference>
<evidence type="ECO:0000256" key="5">
    <source>
        <dbReference type="ARBA" id="ARBA00048336"/>
    </source>
</evidence>
<keyword evidence="2" id="KW-0378">Hydrolase</keyword>
<reference evidence="9" key="1">
    <citation type="submission" date="2025-08" db="UniProtKB">
        <authorList>
            <consortium name="RefSeq"/>
        </authorList>
    </citation>
    <scope>IDENTIFICATION</scope>
</reference>